<dbReference type="EMBL" id="JANIIK010000114">
    <property type="protein sequence ID" value="KAJ3590570.1"/>
    <property type="molecule type" value="Genomic_DNA"/>
</dbReference>
<proteinExistence type="predicted"/>
<organism evidence="2 3">
    <name type="scientific">Muraenolepis orangiensis</name>
    <name type="common">Patagonian moray cod</name>
    <dbReference type="NCBI Taxonomy" id="630683"/>
    <lineage>
        <taxon>Eukaryota</taxon>
        <taxon>Metazoa</taxon>
        <taxon>Chordata</taxon>
        <taxon>Craniata</taxon>
        <taxon>Vertebrata</taxon>
        <taxon>Euteleostomi</taxon>
        <taxon>Actinopterygii</taxon>
        <taxon>Neopterygii</taxon>
        <taxon>Teleostei</taxon>
        <taxon>Neoteleostei</taxon>
        <taxon>Acanthomorphata</taxon>
        <taxon>Zeiogadaria</taxon>
        <taxon>Gadariae</taxon>
        <taxon>Gadiformes</taxon>
        <taxon>Muraenolepidoidei</taxon>
        <taxon>Muraenolepididae</taxon>
        <taxon>Muraenolepis</taxon>
    </lineage>
</organism>
<evidence type="ECO:0000256" key="1">
    <source>
        <dbReference type="SAM" id="MobiDB-lite"/>
    </source>
</evidence>
<dbReference type="Proteomes" id="UP001148018">
    <property type="component" value="Unassembled WGS sequence"/>
</dbReference>
<keyword evidence="3" id="KW-1185">Reference proteome</keyword>
<gene>
    <name evidence="2" type="ORF">NHX12_008520</name>
</gene>
<comment type="caution">
    <text evidence="2">The sequence shown here is derived from an EMBL/GenBank/DDBJ whole genome shotgun (WGS) entry which is preliminary data.</text>
</comment>
<evidence type="ECO:0000313" key="2">
    <source>
        <dbReference type="EMBL" id="KAJ3590570.1"/>
    </source>
</evidence>
<protein>
    <submittedName>
        <fullName evidence="2">Uncharacterized protein</fullName>
    </submittedName>
</protein>
<sequence length="149" mass="16408">QGRISAGSAAGAVLPAVWPQKAITQEGFRGLPREQEEQQSKPGPVCGGPGSHPSSTPRDSINARMDMDGKPMAGIVPFKRRHTHPPRKGRRGPCHVPYVKVAPEDILKNQFPRVHPAGPETHQHRHQPSCGWPYDLLQQYNRLPHLSAC</sequence>
<dbReference type="AlphaFoldDB" id="A0A9Q0DP02"/>
<feature type="compositionally biased region" description="Basic residues" evidence="1">
    <location>
        <begin position="78"/>
        <end position="93"/>
    </location>
</feature>
<evidence type="ECO:0000313" key="3">
    <source>
        <dbReference type="Proteomes" id="UP001148018"/>
    </source>
</evidence>
<accession>A0A9Q0DP02</accession>
<feature type="region of interest" description="Disordered" evidence="1">
    <location>
        <begin position="1"/>
        <end position="96"/>
    </location>
</feature>
<name>A0A9Q0DP02_9TELE</name>
<feature type="non-terminal residue" evidence="2">
    <location>
        <position position="149"/>
    </location>
</feature>
<reference evidence="2" key="1">
    <citation type="submission" date="2022-07" db="EMBL/GenBank/DDBJ databases">
        <title>Chromosome-level genome of Muraenolepis orangiensis.</title>
        <authorList>
            <person name="Kim J."/>
        </authorList>
    </citation>
    <scope>NUCLEOTIDE SEQUENCE</scope>
    <source>
        <strain evidence="2">KU_S4_2022</strain>
        <tissue evidence="2">Muscle</tissue>
    </source>
</reference>